<accession>A0ABD5EUZ5</accession>
<dbReference type="Proteomes" id="UP001183535">
    <property type="component" value="Unassembled WGS sequence"/>
</dbReference>
<dbReference type="RefSeq" id="WP_256089386.1">
    <property type="nucleotide sequence ID" value="NZ_JAVRES010000018.1"/>
</dbReference>
<organism evidence="2 3">
    <name type="scientific">Streptomyces doudnae</name>
    <dbReference type="NCBI Taxonomy" id="3075536"/>
    <lineage>
        <taxon>Bacteria</taxon>
        <taxon>Bacillati</taxon>
        <taxon>Actinomycetota</taxon>
        <taxon>Actinomycetes</taxon>
        <taxon>Kitasatosporales</taxon>
        <taxon>Streptomycetaceae</taxon>
        <taxon>Streptomyces</taxon>
    </lineage>
</organism>
<proteinExistence type="predicted"/>
<evidence type="ECO:0000259" key="1">
    <source>
        <dbReference type="Pfam" id="PF18134"/>
    </source>
</evidence>
<dbReference type="AlphaFoldDB" id="A0ABD5EUZ5"/>
<feature type="domain" description="Adenylyl/Guanylyl and SMODS C-terminal sensor" evidence="1">
    <location>
        <begin position="12"/>
        <end position="121"/>
    </location>
</feature>
<evidence type="ECO:0000313" key="2">
    <source>
        <dbReference type="EMBL" id="MDT0438533.1"/>
    </source>
</evidence>
<protein>
    <recommendedName>
        <fullName evidence="1">Adenylyl/Guanylyl and SMODS C-terminal sensor domain-containing protein</fullName>
    </recommendedName>
</protein>
<name>A0ABD5EUZ5_9ACTN</name>
<dbReference type="EMBL" id="JAVRES010000018">
    <property type="protein sequence ID" value="MDT0438533.1"/>
    <property type="molecule type" value="Genomic_DNA"/>
</dbReference>
<sequence>MEEFGFSWRGGYKVRINAQVLPKSGFRHGPLRRLRRVSVLQSLRFTITTDVPEPYDLYWKIRNRGPEAAALDQLRGEIIFDEDRSRIRKESTSWKGQHYVEVYIVKNGRVLATDHHDVVIS</sequence>
<evidence type="ECO:0000313" key="3">
    <source>
        <dbReference type="Proteomes" id="UP001183535"/>
    </source>
</evidence>
<comment type="caution">
    <text evidence="2">The sequence shown here is derived from an EMBL/GenBank/DDBJ whole genome shotgun (WGS) entry which is preliminary data.</text>
</comment>
<keyword evidence="3" id="KW-1185">Reference proteome</keyword>
<gene>
    <name evidence="2" type="ORF">RM877_27995</name>
</gene>
<dbReference type="InterPro" id="IPR040511">
    <property type="entry name" value="AGS_C"/>
</dbReference>
<dbReference type="Pfam" id="PF18134">
    <property type="entry name" value="AGS_C"/>
    <property type="match status" value="1"/>
</dbReference>
<reference evidence="3" key="1">
    <citation type="submission" date="2023-07" db="EMBL/GenBank/DDBJ databases">
        <title>30 novel species of actinomycetes from the DSMZ collection.</title>
        <authorList>
            <person name="Nouioui I."/>
        </authorList>
    </citation>
    <scope>NUCLEOTIDE SEQUENCE [LARGE SCALE GENOMIC DNA]</scope>
    <source>
        <strain evidence="3">DSM 41981</strain>
    </source>
</reference>